<dbReference type="GO" id="GO:0003677">
    <property type="term" value="F:DNA binding"/>
    <property type="evidence" value="ECO:0007669"/>
    <property type="project" value="UniProtKB-KW"/>
</dbReference>
<evidence type="ECO:0000256" key="1">
    <source>
        <dbReference type="SAM" id="MobiDB-lite"/>
    </source>
</evidence>
<reference evidence="2" key="1">
    <citation type="submission" date="2020-03" db="EMBL/GenBank/DDBJ databases">
        <title>Solimonas marina sp. nov., isolated from deep seawater of the Pacific Ocean.</title>
        <authorList>
            <person name="Liu X."/>
            <person name="Lai Q."/>
            <person name="Sun F."/>
            <person name="Gai Y."/>
            <person name="Li G."/>
            <person name="Shao Z."/>
        </authorList>
    </citation>
    <scope>NUCLEOTIDE SEQUENCE</scope>
    <source>
        <strain evidence="2">C16B3</strain>
    </source>
</reference>
<feature type="region of interest" description="Disordered" evidence="1">
    <location>
        <begin position="165"/>
        <end position="201"/>
    </location>
</feature>
<dbReference type="Pfam" id="PF04404">
    <property type="entry name" value="ERF"/>
    <property type="match status" value="1"/>
</dbReference>
<keyword evidence="2" id="KW-0238">DNA-binding</keyword>
<keyword evidence="3" id="KW-1185">Reference proteome</keyword>
<dbReference type="Proteomes" id="UP000653472">
    <property type="component" value="Unassembled WGS sequence"/>
</dbReference>
<comment type="caution">
    <text evidence="2">The sequence shown here is derived from an EMBL/GenBank/DDBJ whole genome shotgun (WGS) entry which is preliminary data.</text>
</comment>
<accession>A0A969W8P9</accession>
<feature type="compositionally biased region" description="Basic and acidic residues" evidence="1">
    <location>
        <begin position="175"/>
        <end position="201"/>
    </location>
</feature>
<organism evidence="2 3">
    <name type="scientific">Solimonas marina</name>
    <dbReference type="NCBI Taxonomy" id="2714601"/>
    <lineage>
        <taxon>Bacteria</taxon>
        <taxon>Pseudomonadati</taxon>
        <taxon>Pseudomonadota</taxon>
        <taxon>Gammaproteobacteria</taxon>
        <taxon>Nevskiales</taxon>
        <taxon>Nevskiaceae</taxon>
        <taxon>Solimonas</taxon>
    </lineage>
</organism>
<evidence type="ECO:0000313" key="3">
    <source>
        <dbReference type="Proteomes" id="UP000653472"/>
    </source>
</evidence>
<gene>
    <name evidence="2" type="ORF">G7Y82_04380</name>
</gene>
<dbReference type="AlphaFoldDB" id="A0A969W8P9"/>
<dbReference type="InterPro" id="IPR007499">
    <property type="entry name" value="ERF_bacteria_virus"/>
</dbReference>
<name>A0A969W8P9_9GAMM</name>
<sequence length="257" mass="28052">MKPIRTVKASAFLPAELLRAAVEKGHPLETIEKFMALQERWEAQQAKKAFHAAMAKFRAQHVPVLRSQAVEQGPLRGTAYAKLSDFVNAATPALSAADLSVTWKILRDEPAWIEVACVITHADGHSEQVSMGGPPDVGGAKNAIQARASTVSYLEKYTFKMATGLAEQDDDDDGNGGRDNPRAEPQPERQRADAKPEKPEYDAAAFKANLPAWEKLVQNSEKTPAQIIARVGLKATLTEEQRKAIHALAKPKENINA</sequence>
<dbReference type="EMBL" id="JAAVXB010000002">
    <property type="protein sequence ID" value="NKF21543.1"/>
    <property type="molecule type" value="Genomic_DNA"/>
</dbReference>
<evidence type="ECO:0000313" key="2">
    <source>
        <dbReference type="EMBL" id="NKF21543.1"/>
    </source>
</evidence>
<protein>
    <submittedName>
        <fullName evidence="2">Single-stranded DNA-binding protein</fullName>
    </submittedName>
</protein>
<proteinExistence type="predicted"/>